<dbReference type="AlphaFoldDB" id="A0A0R3TSI0"/>
<feature type="compositionally biased region" description="Low complexity" evidence="6">
    <location>
        <begin position="224"/>
        <end position="254"/>
    </location>
</feature>
<keyword evidence="9" id="KW-1185">Reference proteome</keyword>
<evidence type="ECO:0000313" key="8">
    <source>
        <dbReference type="EMBL" id="VDO08326.1"/>
    </source>
</evidence>
<feature type="region of interest" description="Disordered" evidence="6">
    <location>
        <begin position="128"/>
        <end position="254"/>
    </location>
</feature>
<dbReference type="PANTHER" id="PTHR14167:SF81">
    <property type="entry name" value="ENDOPHILIN-A"/>
    <property type="match status" value="1"/>
</dbReference>
<dbReference type="OrthoDB" id="26539at2759"/>
<dbReference type="EMBL" id="UZAE01013121">
    <property type="protein sequence ID" value="VDO08326.1"/>
    <property type="molecule type" value="Genomic_DNA"/>
</dbReference>
<evidence type="ECO:0000256" key="4">
    <source>
        <dbReference type="ARBA" id="ARBA00023136"/>
    </source>
</evidence>
<gene>
    <name evidence="8" type="ORF">HNAJ_LOCUS10598</name>
</gene>
<dbReference type="Gene3D" id="2.30.30.40">
    <property type="entry name" value="SH3 Domains"/>
    <property type="match status" value="2"/>
</dbReference>
<dbReference type="PRINTS" id="PR00452">
    <property type="entry name" value="SH3DOMAIN"/>
</dbReference>
<protein>
    <submittedName>
        <fullName evidence="10">SH3 domain-containing protein</fullName>
    </submittedName>
</protein>
<feature type="domain" description="SH3" evidence="7">
    <location>
        <begin position="5"/>
        <end position="64"/>
    </location>
</feature>
<name>A0A0R3TSI0_RODNA</name>
<comment type="subcellular location">
    <subcellularLocation>
        <location evidence="1">Membrane</location>
        <topology evidence="1">Peripheral membrane protein</topology>
    </subcellularLocation>
</comment>
<feature type="region of interest" description="Disordered" evidence="6">
    <location>
        <begin position="70"/>
        <end position="116"/>
    </location>
</feature>
<dbReference type="InterPro" id="IPR001452">
    <property type="entry name" value="SH3_domain"/>
</dbReference>
<dbReference type="SUPFAM" id="SSF50044">
    <property type="entry name" value="SH3-domain"/>
    <property type="match status" value="2"/>
</dbReference>
<accession>A0A0R3TSI0</accession>
<dbReference type="SMART" id="SM00326">
    <property type="entry name" value="SH3"/>
    <property type="match status" value="2"/>
</dbReference>
<evidence type="ECO:0000256" key="6">
    <source>
        <dbReference type="SAM" id="MobiDB-lite"/>
    </source>
</evidence>
<feature type="compositionally biased region" description="Polar residues" evidence="6">
    <location>
        <begin position="205"/>
        <end position="223"/>
    </location>
</feature>
<keyword evidence="4" id="KW-0472">Membrane</keyword>
<evidence type="ECO:0000313" key="9">
    <source>
        <dbReference type="Proteomes" id="UP000278807"/>
    </source>
</evidence>
<sequence>MGTVKETDIVIAKFDYKATDSQELDIQKGEKLTLMDDTQHWWKVMNSFGNVGYVPSNYVKRSKHGLFSSLRNTLGRRKSRTDLSMPAAGTSTGGRPPAPTPSSIRNGSSNTGSQVGVKASAESLDYVAPSLPSSGSGQSPSRGTAASIGYQPVSSTFPTNGTTTASDNPRSSSAILPSSHQLPPTHPGMRDTSPPKVPTAADNVILSNPTKNGPSDSNTNWLPVSSSQGVSGLSSETQQFSSARSTGGSAGGSISSRQICVARFTYKASQLDELTIKPGDRICVLEKSSDGWWHGILLSPDGSASIDPSGQKSETIGWFPSNYVVMEQAPNK</sequence>
<feature type="compositionally biased region" description="Polar residues" evidence="6">
    <location>
        <begin position="152"/>
        <end position="182"/>
    </location>
</feature>
<keyword evidence="2 5" id="KW-0728">SH3 domain</keyword>
<feature type="domain" description="SH3" evidence="7">
    <location>
        <begin position="255"/>
        <end position="329"/>
    </location>
</feature>
<keyword evidence="3" id="KW-0175">Coiled coil</keyword>
<proteinExistence type="predicted"/>
<evidence type="ECO:0000259" key="7">
    <source>
        <dbReference type="PROSITE" id="PS50002"/>
    </source>
</evidence>
<dbReference type="CDD" id="cd11765">
    <property type="entry name" value="SH3_Nck_1"/>
    <property type="match status" value="1"/>
</dbReference>
<organism evidence="10">
    <name type="scientific">Rodentolepis nana</name>
    <name type="common">Dwarf tapeworm</name>
    <name type="synonym">Hymenolepis nana</name>
    <dbReference type="NCBI Taxonomy" id="102285"/>
    <lineage>
        <taxon>Eukaryota</taxon>
        <taxon>Metazoa</taxon>
        <taxon>Spiralia</taxon>
        <taxon>Lophotrochozoa</taxon>
        <taxon>Platyhelminthes</taxon>
        <taxon>Cestoda</taxon>
        <taxon>Eucestoda</taxon>
        <taxon>Cyclophyllidea</taxon>
        <taxon>Hymenolepididae</taxon>
        <taxon>Rodentolepis</taxon>
    </lineage>
</organism>
<dbReference type="InterPro" id="IPR036028">
    <property type="entry name" value="SH3-like_dom_sf"/>
</dbReference>
<dbReference type="PROSITE" id="PS50002">
    <property type="entry name" value="SH3"/>
    <property type="match status" value="2"/>
</dbReference>
<evidence type="ECO:0000313" key="10">
    <source>
        <dbReference type="WBParaSite" id="HNAJ_0001060201-mRNA-1"/>
    </source>
</evidence>
<evidence type="ECO:0000256" key="3">
    <source>
        <dbReference type="ARBA" id="ARBA00023054"/>
    </source>
</evidence>
<dbReference type="PANTHER" id="PTHR14167">
    <property type="entry name" value="SH3 DOMAIN-CONTAINING"/>
    <property type="match status" value="1"/>
</dbReference>
<dbReference type="STRING" id="102285.A0A0R3TSI0"/>
<reference evidence="10" key="1">
    <citation type="submission" date="2017-02" db="UniProtKB">
        <authorList>
            <consortium name="WormBaseParasite"/>
        </authorList>
    </citation>
    <scope>IDENTIFICATION</scope>
</reference>
<dbReference type="Pfam" id="PF00018">
    <property type="entry name" value="SH3_1"/>
    <property type="match status" value="2"/>
</dbReference>
<feature type="compositionally biased region" description="Low complexity" evidence="6">
    <location>
        <begin position="129"/>
        <end position="143"/>
    </location>
</feature>
<reference evidence="8 9" key="2">
    <citation type="submission" date="2018-11" db="EMBL/GenBank/DDBJ databases">
        <authorList>
            <consortium name="Pathogen Informatics"/>
        </authorList>
    </citation>
    <scope>NUCLEOTIDE SEQUENCE [LARGE SCALE GENOMIC DNA]</scope>
</reference>
<evidence type="ECO:0000256" key="1">
    <source>
        <dbReference type="ARBA" id="ARBA00004170"/>
    </source>
</evidence>
<feature type="compositionally biased region" description="Polar residues" evidence="6">
    <location>
        <begin position="101"/>
        <end position="114"/>
    </location>
</feature>
<evidence type="ECO:0000256" key="2">
    <source>
        <dbReference type="ARBA" id="ARBA00022443"/>
    </source>
</evidence>
<dbReference type="WBParaSite" id="HNAJ_0001060201-mRNA-1">
    <property type="protein sequence ID" value="HNAJ_0001060201-mRNA-1"/>
    <property type="gene ID" value="HNAJ_0001060201"/>
</dbReference>
<evidence type="ECO:0000256" key="5">
    <source>
        <dbReference type="PROSITE-ProRule" id="PRU00192"/>
    </source>
</evidence>
<dbReference type="InterPro" id="IPR050384">
    <property type="entry name" value="Endophilin_SH3RF"/>
</dbReference>
<dbReference type="Proteomes" id="UP000278807">
    <property type="component" value="Unassembled WGS sequence"/>
</dbReference>